<dbReference type="InterPro" id="IPR024046">
    <property type="entry name" value="Flagellar_assmbl_FliW_dom_sf"/>
</dbReference>
<keyword evidence="6" id="KW-1185">Reference proteome</keyword>
<dbReference type="GO" id="GO:0005737">
    <property type="term" value="C:cytoplasm"/>
    <property type="evidence" value="ECO:0007669"/>
    <property type="project" value="UniProtKB-SubCell"/>
</dbReference>
<evidence type="ECO:0000256" key="4">
    <source>
        <dbReference type="HAMAP-Rule" id="MF_01185"/>
    </source>
</evidence>
<keyword evidence="4" id="KW-0143">Chaperone</keyword>
<keyword evidence="3 4" id="KW-0810">Translation regulation</keyword>
<protein>
    <recommendedName>
        <fullName evidence="4">Flagellar assembly factor FliW</fullName>
    </recommendedName>
</protein>
<keyword evidence="1 4" id="KW-0963">Cytoplasm</keyword>
<comment type="similarity">
    <text evidence="4">Belongs to the FliW family.</text>
</comment>
<dbReference type="PANTHER" id="PTHR39190:SF1">
    <property type="entry name" value="FLAGELLAR ASSEMBLY FACTOR FLIW"/>
    <property type="match status" value="1"/>
</dbReference>
<keyword evidence="5" id="KW-0282">Flagellum</keyword>
<comment type="function">
    <text evidence="4">Acts as an anti-CsrA protein, binds CsrA and prevents it from repressing translation of its target genes, one of which is flagellin. Binds to flagellin and participates in the assembly of the flagellum.</text>
</comment>
<keyword evidence="2 4" id="KW-1005">Bacterial flagellum biogenesis</keyword>
<sequence length="150" mass="17172">MAIYKTRLGEFDINDDEIITFPGGIPGFENLRKFFILSLQETAPISWLVSIEDEQVSFPIIDPWIVKEDYEIELSQQEVAELEVEDPSELIIWCIVTIPLGKPQEATVNLKAPIVINVKKAKGIQAILENYDMRYPLMDATKSDEEKKEE</sequence>
<dbReference type="OrthoDB" id="9801235at2"/>
<dbReference type="Pfam" id="PF02623">
    <property type="entry name" value="FliW"/>
    <property type="match status" value="1"/>
</dbReference>
<proteinExistence type="inferred from homology"/>
<dbReference type="GO" id="GO:0044780">
    <property type="term" value="P:bacterial-type flagellum assembly"/>
    <property type="evidence" value="ECO:0007669"/>
    <property type="project" value="UniProtKB-UniRule"/>
</dbReference>
<dbReference type="Proteomes" id="UP000184207">
    <property type="component" value="Unassembled WGS sequence"/>
</dbReference>
<keyword evidence="5" id="KW-0969">Cilium</keyword>
<dbReference type="STRING" id="1121883.SAMN02745226_00171"/>
<dbReference type="PANTHER" id="PTHR39190">
    <property type="entry name" value="FLAGELLAR ASSEMBLY FACTOR FLIW"/>
    <property type="match status" value="1"/>
</dbReference>
<dbReference type="InterPro" id="IPR003775">
    <property type="entry name" value="Flagellar_assembly_factor_FliW"/>
</dbReference>
<organism evidence="5 6">
    <name type="scientific">Fervidobacterium gondwanense DSM 13020</name>
    <dbReference type="NCBI Taxonomy" id="1121883"/>
    <lineage>
        <taxon>Bacteria</taxon>
        <taxon>Thermotogati</taxon>
        <taxon>Thermotogota</taxon>
        <taxon>Thermotogae</taxon>
        <taxon>Thermotogales</taxon>
        <taxon>Fervidobacteriaceae</taxon>
        <taxon>Fervidobacterium</taxon>
    </lineage>
</organism>
<dbReference type="RefSeq" id="WP_072757336.1">
    <property type="nucleotide sequence ID" value="NZ_FRDJ01000001.1"/>
</dbReference>
<dbReference type="AlphaFoldDB" id="A0A1M7RUC6"/>
<reference evidence="6" key="1">
    <citation type="submission" date="2016-12" db="EMBL/GenBank/DDBJ databases">
        <authorList>
            <person name="Varghese N."/>
            <person name="Submissions S."/>
        </authorList>
    </citation>
    <scope>NUCLEOTIDE SEQUENCE [LARGE SCALE GENOMIC DNA]</scope>
    <source>
        <strain evidence="6">DSM 13020</strain>
    </source>
</reference>
<comment type="subcellular location">
    <subcellularLocation>
        <location evidence="4">Cytoplasm</location>
    </subcellularLocation>
</comment>
<dbReference type="NCBIfam" id="NF009793">
    <property type="entry name" value="PRK13285.1-1"/>
    <property type="match status" value="1"/>
</dbReference>
<dbReference type="HAMAP" id="MF_01185">
    <property type="entry name" value="FliW"/>
    <property type="match status" value="1"/>
</dbReference>
<evidence type="ECO:0000256" key="2">
    <source>
        <dbReference type="ARBA" id="ARBA00022795"/>
    </source>
</evidence>
<evidence type="ECO:0000313" key="6">
    <source>
        <dbReference type="Proteomes" id="UP000184207"/>
    </source>
</evidence>
<dbReference type="GO" id="GO:0006417">
    <property type="term" value="P:regulation of translation"/>
    <property type="evidence" value="ECO:0007669"/>
    <property type="project" value="UniProtKB-KW"/>
</dbReference>
<evidence type="ECO:0000256" key="3">
    <source>
        <dbReference type="ARBA" id="ARBA00022845"/>
    </source>
</evidence>
<dbReference type="SUPFAM" id="SSF141457">
    <property type="entry name" value="BH3618-like"/>
    <property type="match status" value="1"/>
</dbReference>
<evidence type="ECO:0000313" key="5">
    <source>
        <dbReference type="EMBL" id="SHN49814.1"/>
    </source>
</evidence>
<name>A0A1M7RUC6_FERGO</name>
<comment type="subunit">
    <text evidence="4">Interacts with translational regulator CsrA and flagellin(s).</text>
</comment>
<evidence type="ECO:0000256" key="1">
    <source>
        <dbReference type="ARBA" id="ARBA00022490"/>
    </source>
</evidence>
<dbReference type="Gene3D" id="2.30.290.10">
    <property type="entry name" value="BH3618-like"/>
    <property type="match status" value="1"/>
</dbReference>
<dbReference type="EMBL" id="FRDJ01000001">
    <property type="protein sequence ID" value="SHN49814.1"/>
    <property type="molecule type" value="Genomic_DNA"/>
</dbReference>
<keyword evidence="5" id="KW-0966">Cell projection</keyword>
<gene>
    <name evidence="4" type="primary">fliW</name>
    <name evidence="5" type="ORF">SAMN02745226_00171</name>
</gene>
<accession>A0A1M7RUC6</accession>